<evidence type="ECO:0000256" key="5">
    <source>
        <dbReference type="ARBA" id="ARBA00022630"/>
    </source>
</evidence>
<feature type="domain" description="Flavodoxin-like" evidence="9">
    <location>
        <begin position="4"/>
        <end position="144"/>
    </location>
</feature>
<evidence type="ECO:0000313" key="11">
    <source>
        <dbReference type="Proteomes" id="UP000757900"/>
    </source>
</evidence>
<evidence type="ECO:0000256" key="4">
    <source>
        <dbReference type="ARBA" id="ARBA00022448"/>
    </source>
</evidence>
<dbReference type="InterPro" id="IPR001226">
    <property type="entry name" value="Flavodoxin_CS"/>
</dbReference>
<evidence type="ECO:0000259" key="9">
    <source>
        <dbReference type="PROSITE" id="PS50902"/>
    </source>
</evidence>
<keyword evidence="5 8" id="KW-0285">Flavoprotein</keyword>
<evidence type="ECO:0000256" key="2">
    <source>
        <dbReference type="ARBA" id="ARBA00003297"/>
    </source>
</evidence>
<dbReference type="PROSITE" id="PS00201">
    <property type="entry name" value="FLAVODOXIN"/>
    <property type="match status" value="1"/>
</dbReference>
<dbReference type="InterPro" id="IPR050619">
    <property type="entry name" value="Flavodoxin"/>
</dbReference>
<dbReference type="GO" id="GO:0010181">
    <property type="term" value="F:FMN binding"/>
    <property type="evidence" value="ECO:0007669"/>
    <property type="project" value="UniProtKB-UniRule"/>
</dbReference>
<dbReference type="Gene3D" id="3.40.50.360">
    <property type="match status" value="1"/>
</dbReference>
<evidence type="ECO:0000313" key="10">
    <source>
        <dbReference type="EMBL" id="MBF0935447.1"/>
    </source>
</evidence>
<dbReference type="InterPro" id="IPR008254">
    <property type="entry name" value="Flavodoxin/NO_synth"/>
</dbReference>
<dbReference type="GO" id="GO:0016651">
    <property type="term" value="F:oxidoreductase activity, acting on NAD(P)H"/>
    <property type="evidence" value="ECO:0007669"/>
    <property type="project" value="UniProtKB-ARBA"/>
</dbReference>
<evidence type="ECO:0000256" key="7">
    <source>
        <dbReference type="ARBA" id="ARBA00022982"/>
    </source>
</evidence>
<dbReference type="NCBIfam" id="TIGR01753">
    <property type="entry name" value="flav_short"/>
    <property type="match status" value="1"/>
</dbReference>
<dbReference type="SUPFAM" id="SSF52218">
    <property type="entry name" value="Flavoproteins"/>
    <property type="match status" value="1"/>
</dbReference>
<proteinExistence type="inferred from homology"/>
<dbReference type="InterPro" id="IPR010087">
    <property type="entry name" value="Flav_short"/>
</dbReference>
<accession>A0A929MQJ8</accession>
<comment type="similarity">
    <text evidence="3 8">Belongs to the flavodoxin family.</text>
</comment>
<comment type="cofactor">
    <cofactor evidence="1 8">
        <name>FMN</name>
        <dbReference type="ChEBI" id="CHEBI:58210"/>
    </cofactor>
</comment>
<dbReference type="GO" id="GO:0009055">
    <property type="term" value="F:electron transfer activity"/>
    <property type="evidence" value="ECO:0007669"/>
    <property type="project" value="UniProtKB-UniRule"/>
</dbReference>
<sequence>MPQALIIYASLTGNTEACADILAEALEGHGVDVTLHDVMQAEAADFEDYDCCIAGAYTYGVDGVLPDEMLDFSEDLGQLDLSGKVFGVFGSGDEFYEVFCGAVDTLEEQFKKTGARQAGASVKVNLYPEDEAVTELERLAQDLADALADN</sequence>
<evidence type="ECO:0000256" key="3">
    <source>
        <dbReference type="ARBA" id="ARBA00005267"/>
    </source>
</evidence>
<keyword evidence="7 8" id="KW-0249">Electron transport</keyword>
<keyword evidence="4 8" id="KW-0813">Transport</keyword>
<keyword evidence="6 8" id="KW-0288">FMN</keyword>
<comment type="caution">
    <text evidence="10">The sequence shown here is derived from an EMBL/GenBank/DDBJ whole genome shotgun (WGS) entry which is preliminary data.</text>
</comment>
<dbReference type="PANTHER" id="PTHR42809">
    <property type="entry name" value="FLAVODOXIN 2"/>
    <property type="match status" value="1"/>
</dbReference>
<evidence type="ECO:0000256" key="8">
    <source>
        <dbReference type="RuleBase" id="RU367037"/>
    </source>
</evidence>
<name>A0A929MQJ8_ABIDE</name>
<dbReference type="InterPro" id="IPR029039">
    <property type="entry name" value="Flavoprotein-like_sf"/>
</dbReference>
<gene>
    <name evidence="10" type="ORF">HXK00_07405</name>
</gene>
<dbReference type="AlphaFoldDB" id="A0A929MQJ8"/>
<dbReference type="NCBIfam" id="NF005587">
    <property type="entry name" value="PRK07308.1"/>
    <property type="match status" value="1"/>
</dbReference>
<dbReference type="RefSeq" id="WP_303765061.1">
    <property type="nucleotide sequence ID" value="NZ_CAJPUI010000001.1"/>
</dbReference>
<reference evidence="10" key="1">
    <citation type="submission" date="2020-04" db="EMBL/GenBank/DDBJ databases">
        <title>Deep metagenomics examines the oral microbiome during advanced dental caries in children, revealing novel taxa and co-occurrences with host molecules.</title>
        <authorList>
            <person name="Baker J.L."/>
            <person name="Morton J.T."/>
            <person name="Dinis M."/>
            <person name="Alvarez R."/>
            <person name="Tran N.C."/>
            <person name="Knight R."/>
            <person name="Edlund A."/>
        </authorList>
    </citation>
    <scope>NUCLEOTIDE SEQUENCE</scope>
    <source>
        <strain evidence="10">JCVI_23_bin.16</strain>
    </source>
</reference>
<comment type="function">
    <text evidence="2 8">Low-potential electron donor to a number of redox enzymes.</text>
</comment>
<evidence type="ECO:0000256" key="6">
    <source>
        <dbReference type="ARBA" id="ARBA00022643"/>
    </source>
</evidence>
<dbReference type="Pfam" id="PF00258">
    <property type="entry name" value="Flavodoxin_1"/>
    <property type="match status" value="1"/>
</dbReference>
<organism evidence="10 11">
    <name type="scientific">Abiotrophia defectiva</name>
    <name type="common">Streptococcus defectivus</name>
    <dbReference type="NCBI Taxonomy" id="46125"/>
    <lineage>
        <taxon>Bacteria</taxon>
        <taxon>Bacillati</taxon>
        <taxon>Bacillota</taxon>
        <taxon>Bacilli</taxon>
        <taxon>Lactobacillales</taxon>
        <taxon>Aerococcaceae</taxon>
        <taxon>Abiotrophia</taxon>
    </lineage>
</organism>
<dbReference type="EMBL" id="JABZFV010000236">
    <property type="protein sequence ID" value="MBF0935447.1"/>
    <property type="molecule type" value="Genomic_DNA"/>
</dbReference>
<protein>
    <recommendedName>
        <fullName evidence="8">Flavodoxin</fullName>
    </recommendedName>
</protein>
<dbReference type="Proteomes" id="UP000757900">
    <property type="component" value="Unassembled WGS sequence"/>
</dbReference>
<evidence type="ECO:0000256" key="1">
    <source>
        <dbReference type="ARBA" id="ARBA00001917"/>
    </source>
</evidence>
<dbReference type="PROSITE" id="PS50902">
    <property type="entry name" value="FLAVODOXIN_LIKE"/>
    <property type="match status" value="1"/>
</dbReference>
<dbReference type="PANTHER" id="PTHR42809:SF1">
    <property type="entry name" value="FLAVODOXIN 1"/>
    <property type="match status" value="1"/>
</dbReference>